<dbReference type="CDD" id="cd01741">
    <property type="entry name" value="GATase1_1"/>
    <property type="match status" value="1"/>
</dbReference>
<evidence type="ECO:0000313" key="4">
    <source>
        <dbReference type="Proteomes" id="UP000316726"/>
    </source>
</evidence>
<dbReference type="InterPro" id="IPR017926">
    <property type="entry name" value="GATASE"/>
</dbReference>
<dbReference type="STRING" id="1764295.A0A5B8MX95"/>
<dbReference type="InterPro" id="IPR044992">
    <property type="entry name" value="ChyE-like"/>
</dbReference>
<evidence type="ECO:0000313" key="3">
    <source>
        <dbReference type="EMBL" id="QDZ24080.1"/>
    </source>
</evidence>
<dbReference type="AlphaFoldDB" id="A0A5B8MX95"/>
<organism evidence="3 4">
    <name type="scientific">Chloropicon primus</name>
    <dbReference type="NCBI Taxonomy" id="1764295"/>
    <lineage>
        <taxon>Eukaryota</taxon>
        <taxon>Viridiplantae</taxon>
        <taxon>Chlorophyta</taxon>
        <taxon>Chloropicophyceae</taxon>
        <taxon>Chloropicales</taxon>
        <taxon>Chloropicaceae</taxon>
        <taxon>Chloropicon</taxon>
    </lineage>
</organism>
<proteinExistence type="inferred from homology"/>
<dbReference type="PANTHER" id="PTHR42695:SF5">
    <property type="entry name" value="GLUTAMINE AMIDOTRANSFERASE YLR126C-RELATED"/>
    <property type="match status" value="1"/>
</dbReference>
<dbReference type="GO" id="GO:0005829">
    <property type="term" value="C:cytosol"/>
    <property type="evidence" value="ECO:0007669"/>
    <property type="project" value="TreeGrafter"/>
</dbReference>
<dbReference type="InterPro" id="IPR029062">
    <property type="entry name" value="Class_I_gatase-like"/>
</dbReference>
<protein>
    <submittedName>
        <fullName evidence="3">Class I glutamine amidotransferase</fullName>
    </submittedName>
</protein>
<comment type="similarity">
    <text evidence="1">Belongs to the peptidase C26 family.</text>
</comment>
<sequence length="270" mass="29711">MRQNRLGARSTTVMMAGADGRRKYAILVTGEPLPEVMDKHGDFEKRFKRLLAEDGAEESWDAFKVFRGERCVSLGDYDGVVVTGSKFDAHGQDAWIADLMADLRACHERRQRVLGICFGHQVLARSLGGKVERAQKWSLGANKIAFDAEKVGESCGRLAGGALDDGIGVVLRIHQIHQDEVSVLPPDATAIASSPECENEAFVIGSHIFCVQGHPEFDDKMVADMLVLKRENGLDGSVVEEGFAQLKANSVDELTYSKWSRLCRAFLKSE</sequence>
<reference evidence="3 4" key="1">
    <citation type="submission" date="2018-07" db="EMBL/GenBank/DDBJ databases">
        <title>The complete nuclear genome of the prasinophyte Chloropicon primus (CCMP1205).</title>
        <authorList>
            <person name="Pombert J.-F."/>
            <person name="Otis C."/>
            <person name="Turmel M."/>
            <person name="Lemieux C."/>
        </authorList>
    </citation>
    <scope>NUCLEOTIDE SEQUENCE [LARGE SCALE GENOMIC DNA]</scope>
    <source>
        <strain evidence="3 4">CCMP1205</strain>
    </source>
</reference>
<dbReference type="SUPFAM" id="SSF52317">
    <property type="entry name" value="Class I glutamine amidotransferase-like"/>
    <property type="match status" value="1"/>
</dbReference>
<dbReference type="OrthoDB" id="92161at2759"/>
<name>A0A5B8MX95_9CHLO</name>
<gene>
    <name evidence="3" type="ORF">A3770_12p65980</name>
</gene>
<evidence type="ECO:0000256" key="1">
    <source>
        <dbReference type="ARBA" id="ARBA00011083"/>
    </source>
</evidence>
<dbReference type="PANTHER" id="PTHR42695">
    <property type="entry name" value="GLUTAMINE AMIDOTRANSFERASE YLR126C-RELATED"/>
    <property type="match status" value="1"/>
</dbReference>
<feature type="domain" description="Glutamine amidotransferase" evidence="2">
    <location>
        <begin position="75"/>
        <end position="218"/>
    </location>
</feature>
<dbReference type="Gene3D" id="3.40.50.880">
    <property type="match status" value="1"/>
</dbReference>
<dbReference type="Pfam" id="PF00117">
    <property type="entry name" value="GATase"/>
    <property type="match status" value="1"/>
</dbReference>
<evidence type="ECO:0000259" key="2">
    <source>
        <dbReference type="Pfam" id="PF00117"/>
    </source>
</evidence>
<keyword evidence="3" id="KW-0315">Glutamine amidotransferase</keyword>
<dbReference type="Proteomes" id="UP000316726">
    <property type="component" value="Chromosome 12"/>
</dbReference>
<dbReference type="EMBL" id="CP031045">
    <property type="protein sequence ID" value="QDZ24080.1"/>
    <property type="molecule type" value="Genomic_DNA"/>
</dbReference>
<dbReference type="GO" id="GO:0016740">
    <property type="term" value="F:transferase activity"/>
    <property type="evidence" value="ECO:0007669"/>
    <property type="project" value="UniProtKB-KW"/>
</dbReference>
<accession>A0A5B8MX95</accession>
<keyword evidence="4" id="KW-1185">Reference proteome</keyword>
<keyword evidence="3" id="KW-0808">Transferase</keyword>
<dbReference type="PROSITE" id="PS51273">
    <property type="entry name" value="GATASE_TYPE_1"/>
    <property type="match status" value="1"/>
</dbReference>